<keyword evidence="7 16" id="KW-0812">Transmembrane</keyword>
<feature type="transmembrane region" description="Helical" evidence="16">
    <location>
        <begin position="76"/>
        <end position="96"/>
    </location>
</feature>
<feature type="transmembrane region" description="Helical" evidence="16">
    <location>
        <begin position="601"/>
        <end position="621"/>
    </location>
</feature>
<dbReference type="PANTHER" id="PTHR45339">
    <property type="entry name" value="HYBRID SIGNAL TRANSDUCTION HISTIDINE KINASE J"/>
    <property type="match status" value="1"/>
</dbReference>
<evidence type="ECO:0000313" key="21">
    <source>
        <dbReference type="Proteomes" id="UP001594351"/>
    </source>
</evidence>
<gene>
    <name evidence="20" type="ORF">ACFL27_01850</name>
</gene>
<dbReference type="Gene3D" id="3.40.50.2300">
    <property type="match status" value="2"/>
</dbReference>
<feature type="domain" description="Response regulatory" evidence="18">
    <location>
        <begin position="1780"/>
        <end position="1896"/>
    </location>
</feature>
<evidence type="ECO:0000256" key="3">
    <source>
        <dbReference type="ARBA" id="ARBA00012438"/>
    </source>
</evidence>
<keyword evidence="6" id="KW-0808">Transferase</keyword>
<proteinExistence type="predicted"/>
<keyword evidence="11 16" id="KW-1133">Transmembrane helix</keyword>
<dbReference type="SUPFAM" id="SSF55874">
    <property type="entry name" value="ATPase domain of HSP90 chaperone/DNA topoisomerase II/histidine kinase"/>
    <property type="match status" value="1"/>
</dbReference>
<comment type="caution">
    <text evidence="20">The sequence shown here is derived from an EMBL/GenBank/DDBJ whole genome shotgun (WGS) entry which is preliminary data.</text>
</comment>
<protein>
    <recommendedName>
        <fullName evidence="3">histidine kinase</fullName>
        <ecNumber evidence="3">2.7.13.3</ecNumber>
    </recommendedName>
</protein>
<evidence type="ECO:0000259" key="17">
    <source>
        <dbReference type="PROSITE" id="PS50109"/>
    </source>
</evidence>
<feature type="modified residue" description="Phosphohistidine" evidence="14">
    <location>
        <position position="1979"/>
    </location>
</feature>
<evidence type="ECO:0000256" key="8">
    <source>
        <dbReference type="ARBA" id="ARBA00022741"/>
    </source>
</evidence>
<keyword evidence="21" id="KW-1185">Reference proteome</keyword>
<feature type="transmembrane region" description="Helical" evidence="16">
    <location>
        <begin position="108"/>
        <end position="126"/>
    </location>
</feature>
<dbReference type="InterPro" id="IPR036890">
    <property type="entry name" value="HATPase_C_sf"/>
</dbReference>
<evidence type="ECO:0000256" key="4">
    <source>
        <dbReference type="ARBA" id="ARBA00022475"/>
    </source>
</evidence>
<dbReference type="InterPro" id="IPR003661">
    <property type="entry name" value="HisK_dim/P_dom"/>
</dbReference>
<dbReference type="Pfam" id="PF01627">
    <property type="entry name" value="Hpt"/>
    <property type="match status" value="1"/>
</dbReference>
<dbReference type="SUPFAM" id="SSF55781">
    <property type="entry name" value="GAF domain-like"/>
    <property type="match status" value="3"/>
</dbReference>
<keyword evidence="10" id="KW-0067">ATP-binding</keyword>
<feature type="transmembrane region" description="Helical" evidence="16">
    <location>
        <begin position="439"/>
        <end position="459"/>
    </location>
</feature>
<dbReference type="Gene3D" id="1.10.287.130">
    <property type="match status" value="1"/>
</dbReference>
<evidence type="ECO:0000256" key="6">
    <source>
        <dbReference type="ARBA" id="ARBA00022679"/>
    </source>
</evidence>
<dbReference type="SMART" id="SM00387">
    <property type="entry name" value="HATPase_c"/>
    <property type="match status" value="1"/>
</dbReference>
<evidence type="ECO:0000256" key="2">
    <source>
        <dbReference type="ARBA" id="ARBA00004651"/>
    </source>
</evidence>
<name>A0ABV6YRU1_UNCC1</name>
<feature type="transmembrane region" description="Helical" evidence="16">
    <location>
        <begin position="12"/>
        <end position="32"/>
    </location>
</feature>
<evidence type="ECO:0000256" key="1">
    <source>
        <dbReference type="ARBA" id="ARBA00000085"/>
    </source>
</evidence>
<dbReference type="PANTHER" id="PTHR45339:SF1">
    <property type="entry name" value="HYBRID SIGNAL TRANSDUCTION HISTIDINE KINASE J"/>
    <property type="match status" value="1"/>
</dbReference>
<keyword evidence="4" id="KW-1003">Cell membrane</keyword>
<accession>A0ABV6YRU1</accession>
<dbReference type="PROSITE" id="PS50110">
    <property type="entry name" value="RESPONSE_REGULATORY"/>
    <property type="match status" value="2"/>
</dbReference>
<evidence type="ECO:0000256" key="10">
    <source>
        <dbReference type="ARBA" id="ARBA00022840"/>
    </source>
</evidence>
<dbReference type="Proteomes" id="UP001594351">
    <property type="component" value="Unassembled WGS sequence"/>
</dbReference>
<evidence type="ECO:0000259" key="19">
    <source>
        <dbReference type="PROSITE" id="PS50894"/>
    </source>
</evidence>
<dbReference type="Pfam" id="PF13492">
    <property type="entry name" value="GAF_3"/>
    <property type="match status" value="1"/>
</dbReference>
<evidence type="ECO:0000313" key="20">
    <source>
        <dbReference type="EMBL" id="MFC1848927.1"/>
    </source>
</evidence>
<feature type="transmembrane region" description="Helical" evidence="16">
    <location>
        <begin position="242"/>
        <end position="262"/>
    </location>
</feature>
<keyword evidence="9" id="KW-0418">Kinase</keyword>
<feature type="transmembrane region" description="Helical" evidence="16">
    <location>
        <begin position="274"/>
        <end position="296"/>
    </location>
</feature>
<feature type="transmembrane region" description="Helical" evidence="16">
    <location>
        <begin position="504"/>
        <end position="523"/>
    </location>
</feature>
<feature type="domain" description="Histidine kinase" evidence="17">
    <location>
        <begin position="1392"/>
        <end position="1613"/>
    </location>
</feature>
<feature type="transmembrane region" description="Helical" evidence="16">
    <location>
        <begin position="569"/>
        <end position="589"/>
    </location>
</feature>
<keyword evidence="5 15" id="KW-0597">Phosphoprotein</keyword>
<dbReference type="EC" id="2.7.13.3" evidence="3"/>
<dbReference type="Gene3D" id="3.30.565.10">
    <property type="entry name" value="Histidine kinase-like ATPase, C-terminal domain"/>
    <property type="match status" value="1"/>
</dbReference>
<feature type="transmembrane region" description="Helical" evidence="16">
    <location>
        <begin position="701"/>
        <end position="721"/>
    </location>
</feature>
<dbReference type="SUPFAM" id="SSF47384">
    <property type="entry name" value="Homodimeric domain of signal transducing histidine kinase"/>
    <property type="match status" value="1"/>
</dbReference>
<feature type="transmembrane region" description="Helical" evidence="16">
    <location>
        <begin position="628"/>
        <end position="645"/>
    </location>
</feature>
<evidence type="ECO:0000256" key="5">
    <source>
        <dbReference type="ARBA" id="ARBA00022553"/>
    </source>
</evidence>
<dbReference type="SMART" id="SM00388">
    <property type="entry name" value="HisKA"/>
    <property type="match status" value="1"/>
</dbReference>
<comment type="subcellular location">
    <subcellularLocation>
        <location evidence="2">Cell membrane</location>
        <topology evidence="2">Multi-pass membrane protein</topology>
    </subcellularLocation>
</comment>
<dbReference type="Pfam" id="PF02518">
    <property type="entry name" value="HATPase_c"/>
    <property type="match status" value="1"/>
</dbReference>
<evidence type="ECO:0000259" key="18">
    <source>
        <dbReference type="PROSITE" id="PS50110"/>
    </source>
</evidence>
<feature type="transmembrane region" description="Helical" evidence="16">
    <location>
        <begin position="403"/>
        <end position="427"/>
    </location>
</feature>
<feature type="transmembrane region" description="Helical" evidence="16">
    <location>
        <begin position="465"/>
        <end position="484"/>
    </location>
</feature>
<dbReference type="SUPFAM" id="SSF52172">
    <property type="entry name" value="CheY-like"/>
    <property type="match status" value="2"/>
</dbReference>
<evidence type="ECO:0000256" key="15">
    <source>
        <dbReference type="PROSITE-ProRule" id="PRU00169"/>
    </source>
</evidence>
<dbReference type="PROSITE" id="PS50894">
    <property type="entry name" value="HPT"/>
    <property type="match status" value="1"/>
</dbReference>
<dbReference type="SUPFAM" id="SSF47226">
    <property type="entry name" value="Histidine-containing phosphotransfer domain, HPT domain"/>
    <property type="match status" value="1"/>
</dbReference>
<feature type="transmembrane region" description="Helical" evidence="16">
    <location>
        <begin position="177"/>
        <end position="197"/>
    </location>
</feature>
<dbReference type="InterPro" id="IPR005467">
    <property type="entry name" value="His_kinase_dom"/>
</dbReference>
<dbReference type="CDD" id="cd17546">
    <property type="entry name" value="REC_hyHK_CKI1_RcsC-like"/>
    <property type="match status" value="2"/>
</dbReference>
<reference evidence="20 21" key="1">
    <citation type="submission" date="2024-09" db="EMBL/GenBank/DDBJ databases">
        <title>Laminarin stimulates single cell rates of sulfate reduction while oxygen inhibits transcriptomic activity in coastal marine sediment.</title>
        <authorList>
            <person name="Lindsay M."/>
            <person name="Orcutt B."/>
            <person name="Emerson D."/>
            <person name="Stepanauskas R."/>
            <person name="D'Angelo T."/>
        </authorList>
    </citation>
    <scope>NUCLEOTIDE SEQUENCE [LARGE SCALE GENOMIC DNA]</scope>
    <source>
        <strain evidence="20">SAG AM-311-K15</strain>
    </source>
</reference>
<dbReference type="InterPro" id="IPR003594">
    <property type="entry name" value="HATPase_dom"/>
</dbReference>
<feature type="domain" description="HPt" evidence="19">
    <location>
        <begin position="1940"/>
        <end position="2033"/>
    </location>
</feature>
<dbReference type="SMART" id="SM00065">
    <property type="entry name" value="GAF"/>
    <property type="match status" value="3"/>
</dbReference>
<dbReference type="Pfam" id="PF00512">
    <property type="entry name" value="HisKA"/>
    <property type="match status" value="1"/>
</dbReference>
<dbReference type="Gene3D" id="1.20.120.160">
    <property type="entry name" value="HPT domain"/>
    <property type="match status" value="1"/>
</dbReference>
<keyword evidence="13 16" id="KW-0472">Membrane</keyword>
<evidence type="ECO:0000256" key="12">
    <source>
        <dbReference type="ARBA" id="ARBA00023012"/>
    </source>
</evidence>
<dbReference type="InterPro" id="IPR001789">
    <property type="entry name" value="Sig_transdc_resp-reg_receiver"/>
</dbReference>
<feature type="modified residue" description="4-aspartylphosphate" evidence="15">
    <location>
        <position position="1829"/>
    </location>
</feature>
<dbReference type="InterPro" id="IPR011006">
    <property type="entry name" value="CheY-like_superfamily"/>
</dbReference>
<dbReference type="Gene3D" id="3.30.450.40">
    <property type="match status" value="3"/>
</dbReference>
<sequence length="2139" mass="241731">MEPIFRFDHFFPFGLAPVVTTLVCLFVASITIQAGPTKRENRLFTIYCLLMMFLGLEITLLTIVTSQSTALIITRLNHLLLVLIVPVGLQFVHEIAGIDHRKWLERVVWLYSLALMPLTQTEYYFYAVNDYFFGFLSKGGPAFQVFGGVAFLMTLYAAIVLINRIKTTTQPAELIKFKFVLYGFILNALLAIGNMLPVLGYEVYPPGNFGFIPMGLMAYGVLRHQLLDTSKSWVSKGQIFRVLAVLAWSPFFISLLFLIIAKEGTFHVNYYDRIVPYSIPPILSFLTCYGLASLCFLKGSRRAETLLFGLMCILWGDLNLDKTLEALVVDGNLALQIARIDHFFLVLQLGVYIHFLHYFVNFPKWAVYAAYIFGLGLMPITQTDWYYQGVTEFYWGFSAQKNIGFTTFGAVTIAMIIWGSMLLFRAARSEQNSTKRSQYNYFLVGGIFTALLNLGNSPSLSGFEVYPPGNFTFIPVLIMAYGVFRHDIVRINVFTKRRIWGNIVRIIVISGYLVLIPICFWAIGKFDWDYTINRIIPNGIPPLISFLCCAFMSFFAIRLGQNQKESLMFSLFSLIFAFLNMDILLNGIVVDPEVGLRLSRWNHIFLVFVIGISIHLTQLLTQKISKRIMYLGYGVSVVLAILTQNPKYLQGMYQYYWGFFGQGGIFFDFMGLCALTAGVYVIYLFYTTYRLTTNVYLKHRLGYFFIGFVMVGLFSFADIPASKGYELYPLGNFMFIPICIFGYGIFKHNLDEATRILRPLMLWLGTLLTLLGVAVFFVTFIPIGENVLPYFLVFIAVLCYAPIRRIWSLLLDLLFGQRKAILAQSFEELTQQLSNAHQLKVIYAIVANHIFKYFLSHRFSMLVFSKNPGGLVGWESRNPEQGFFTGSVPQAAAEERIALAYDPQLARLFSEHRGLVGEELIEEWISSQGVDEESSEYLRRAELIQPVFFEDRLSCLLLLGHKITGSVFTEDETGFLHQLGLTLGPYIENAKLLQGLETLVEERTNDLQQALQEIAHINQVAQAVNSTLDLDEVIATVTDALQEIFSFDQQGIMLVNEQKQVLTFVKVYGSGLSAEQVKQSMKLVFPIQEETSVMMDVFLTNQHYYLPEINPSLTDRFLPLDRQIWEITQAKAYLHFPLEVQQEVIGVLCFGHSKESFDLTSQDIKIIQRYVTQIATAINNARMAEETKQALDETKAKEQEIAHINRMVRTVNSTLDFNEVANSVWEVLNVIIEFDAMAILLIDEQGQELVIHKIYGDMITDYHIEQFCKLKLSIDRPISAINYVIAKSQPFYFTGVTVDTDMLPLDRQLWEILPFDTILLIPLVVQNRVIGVINFYRIRKGENLSETDILKIQHYVSHLATAINNARLFEALDVAKKVAEEATKAKGEFLANMSHEIRTPMNAIIGLTDLALKTGLTSKQRDYLIKVSASARGLLGILNDILDFSKIEAGKLDLENVDFYLPDIIDNLADMFAGEVVEKGIEIIVSVKAEVPGMLIGDPLRLSQILINLTNNAVKFTEKGEVVIQVDLAAENNDQVKLKFAVADTGIGMTPEQQAKLFQSYAQADGSTTRKYGGTGLGLTISKKLVDMMKGQIWATSEPERGSTFFVTVDFALQPHSHEQKTLVPEELSDLKILIVDDNKTVREILSEMLNSFDFHTLALASAETAFQTLKTSVKEHPFDLVITDWEMPELNGVELVTRIRQNPLTAHIPVIMMIPVGRESVTQQAEALEVRHFIIKPVKQSLLFHHIMDVFGHGVSEITDYGRLSFTPDEAVPKIRGSHLLLVEDNEINQQVATEILESAAIFVDVAPNGQEAVKAVRNTDYDAVLMDIQMPVMDGYQTTSVIRQDPGNRNLPIIAMTAHALTGYREKCIEAGMNDYITKPIEPKQLFSVLAKWISGEKRKLIPKPTSPVPEIETREEHFPHHISGIDCRAALQRLGGNKKLLLKLFHEFVDNFADYHEQIKAALENDDVPRAQQLIHTLKGVAGNISAIDLHAATLQFESELKQKTKNDVEPDLEVVKNELHRVVISIRKLAGHDPGLVAATVQKSDLTTDQKEAVISPLLQELEVLIRKKNPRAVDYLISIKGHLRDPKITPAIQRLDEQINRFDFKNAHSTLLQVAEFLNIKLEQQPNAEKLSDA</sequence>
<dbReference type="PROSITE" id="PS50109">
    <property type="entry name" value="HIS_KIN"/>
    <property type="match status" value="1"/>
</dbReference>
<feature type="transmembrane region" description="Helical" evidence="16">
    <location>
        <begin position="665"/>
        <end position="689"/>
    </location>
</feature>
<feature type="domain" description="Response regulatory" evidence="18">
    <location>
        <begin position="1632"/>
        <end position="1752"/>
    </location>
</feature>
<dbReference type="CDD" id="cd00082">
    <property type="entry name" value="HisKA"/>
    <property type="match status" value="1"/>
</dbReference>
<dbReference type="SMART" id="SM00448">
    <property type="entry name" value="REC"/>
    <property type="match status" value="2"/>
</dbReference>
<dbReference type="PRINTS" id="PR00344">
    <property type="entry name" value="BCTRLSENSOR"/>
</dbReference>
<feature type="transmembrane region" description="Helical" evidence="16">
    <location>
        <begin position="44"/>
        <end position="64"/>
    </location>
</feature>
<feature type="transmembrane region" description="Helical" evidence="16">
    <location>
        <begin position="758"/>
        <end position="781"/>
    </location>
</feature>
<dbReference type="EMBL" id="JBHPBY010000013">
    <property type="protein sequence ID" value="MFC1848927.1"/>
    <property type="molecule type" value="Genomic_DNA"/>
</dbReference>
<feature type="transmembrane region" description="Helical" evidence="16">
    <location>
        <begin position="203"/>
        <end position="222"/>
    </location>
</feature>
<evidence type="ECO:0000256" key="11">
    <source>
        <dbReference type="ARBA" id="ARBA00022989"/>
    </source>
</evidence>
<keyword evidence="8" id="KW-0547">Nucleotide-binding</keyword>
<comment type="catalytic activity">
    <reaction evidence="1">
        <text>ATP + protein L-histidine = ADP + protein N-phospho-L-histidine.</text>
        <dbReference type="EC" id="2.7.13.3"/>
    </reaction>
</comment>
<dbReference type="InterPro" id="IPR003018">
    <property type="entry name" value="GAF"/>
</dbReference>
<evidence type="ECO:0000256" key="9">
    <source>
        <dbReference type="ARBA" id="ARBA00022777"/>
    </source>
</evidence>
<dbReference type="CDD" id="cd16922">
    <property type="entry name" value="HATPase_EvgS-ArcB-TorS-like"/>
    <property type="match status" value="1"/>
</dbReference>
<organism evidence="20 21">
    <name type="scientific">candidate division CSSED10-310 bacterium</name>
    <dbReference type="NCBI Taxonomy" id="2855610"/>
    <lineage>
        <taxon>Bacteria</taxon>
        <taxon>Bacteria division CSSED10-310</taxon>
    </lineage>
</organism>
<evidence type="ECO:0000256" key="13">
    <source>
        <dbReference type="ARBA" id="ARBA00023136"/>
    </source>
</evidence>
<feature type="transmembrane region" description="Helical" evidence="16">
    <location>
        <begin position="727"/>
        <end position="746"/>
    </location>
</feature>
<dbReference type="InterPro" id="IPR036641">
    <property type="entry name" value="HPT_dom_sf"/>
</dbReference>
<feature type="transmembrane region" description="Helical" evidence="16">
    <location>
        <begin position="146"/>
        <end position="165"/>
    </location>
</feature>
<dbReference type="InterPro" id="IPR036097">
    <property type="entry name" value="HisK_dim/P_sf"/>
</dbReference>
<dbReference type="InterPro" id="IPR004358">
    <property type="entry name" value="Sig_transdc_His_kin-like_C"/>
</dbReference>
<feature type="transmembrane region" description="Helical" evidence="16">
    <location>
        <begin position="365"/>
        <end position="383"/>
    </location>
</feature>
<dbReference type="Pfam" id="PF00072">
    <property type="entry name" value="Response_reg"/>
    <property type="match status" value="2"/>
</dbReference>
<feature type="modified residue" description="4-aspartylphosphate" evidence="15">
    <location>
        <position position="1685"/>
    </location>
</feature>
<dbReference type="InterPro" id="IPR008207">
    <property type="entry name" value="Sig_transdc_His_kin_Hpt_dom"/>
</dbReference>
<dbReference type="InterPro" id="IPR029016">
    <property type="entry name" value="GAF-like_dom_sf"/>
</dbReference>
<evidence type="ECO:0000256" key="14">
    <source>
        <dbReference type="PROSITE-ProRule" id="PRU00110"/>
    </source>
</evidence>
<keyword evidence="12" id="KW-0902">Two-component regulatory system</keyword>
<dbReference type="Pfam" id="PF13185">
    <property type="entry name" value="GAF_2"/>
    <property type="match status" value="1"/>
</dbReference>
<feature type="transmembrane region" description="Helical" evidence="16">
    <location>
        <begin position="535"/>
        <end position="557"/>
    </location>
</feature>
<evidence type="ECO:0000256" key="7">
    <source>
        <dbReference type="ARBA" id="ARBA00022692"/>
    </source>
</evidence>
<evidence type="ECO:0000256" key="16">
    <source>
        <dbReference type="SAM" id="Phobius"/>
    </source>
</evidence>